<feature type="signal peptide" evidence="1">
    <location>
        <begin position="1"/>
        <end position="26"/>
    </location>
</feature>
<keyword evidence="1" id="KW-0732">Signal</keyword>
<proteinExistence type="predicted"/>
<evidence type="ECO:0000256" key="1">
    <source>
        <dbReference type="SAM" id="SignalP"/>
    </source>
</evidence>
<dbReference type="InterPro" id="IPR028096">
    <property type="entry name" value="EfeO_Cupredoxin"/>
</dbReference>
<evidence type="ECO:0000259" key="2">
    <source>
        <dbReference type="Pfam" id="PF13473"/>
    </source>
</evidence>
<gene>
    <name evidence="3" type="ORF">FHS48_002243</name>
</gene>
<name>A0A7W9ZG16_NOVIT</name>
<dbReference type="Pfam" id="PF13473">
    <property type="entry name" value="Cupredoxin_1"/>
    <property type="match status" value="1"/>
</dbReference>
<evidence type="ECO:0000313" key="4">
    <source>
        <dbReference type="Proteomes" id="UP000544872"/>
    </source>
</evidence>
<dbReference type="SUPFAM" id="SSF49503">
    <property type="entry name" value="Cupredoxins"/>
    <property type="match status" value="1"/>
</dbReference>
<dbReference type="Proteomes" id="UP000544872">
    <property type="component" value="Unassembled WGS sequence"/>
</dbReference>
<dbReference type="InterPro" id="IPR008972">
    <property type="entry name" value="Cupredoxin"/>
</dbReference>
<protein>
    <submittedName>
        <fullName evidence="3">Plastocyanin</fullName>
    </submittedName>
</protein>
<evidence type="ECO:0000313" key="3">
    <source>
        <dbReference type="EMBL" id="MBB6210818.1"/>
    </source>
</evidence>
<reference evidence="3 4" key="1">
    <citation type="submission" date="2020-08" db="EMBL/GenBank/DDBJ databases">
        <title>Genomic Encyclopedia of Type Strains, Phase IV (KMG-IV): sequencing the most valuable type-strain genomes for metagenomic binning, comparative biology and taxonomic classification.</title>
        <authorList>
            <person name="Goeker M."/>
        </authorList>
    </citation>
    <scope>NUCLEOTIDE SEQUENCE [LARGE SCALE GENOMIC DNA]</scope>
    <source>
        <strain evidence="3 4">DSM 11590</strain>
    </source>
</reference>
<comment type="caution">
    <text evidence="3">The sequence shown here is derived from an EMBL/GenBank/DDBJ whole genome shotgun (WGS) entry which is preliminary data.</text>
</comment>
<dbReference type="RefSeq" id="WP_184263636.1">
    <property type="nucleotide sequence ID" value="NZ_JACIIX010000007.1"/>
</dbReference>
<dbReference type="AlphaFoldDB" id="A0A7W9ZG16"/>
<accession>A0A7W9ZG16</accession>
<feature type="domain" description="EfeO-type cupredoxin-like" evidence="2">
    <location>
        <begin position="12"/>
        <end position="113"/>
    </location>
</feature>
<dbReference type="EMBL" id="JACIIX010000007">
    <property type="protein sequence ID" value="MBB6210818.1"/>
    <property type="molecule type" value="Genomic_DNA"/>
</dbReference>
<dbReference type="Gene3D" id="2.60.40.420">
    <property type="entry name" value="Cupredoxins - blue copper proteins"/>
    <property type="match status" value="1"/>
</dbReference>
<feature type="chain" id="PRO_5030518172" evidence="1">
    <location>
        <begin position="27"/>
        <end position="114"/>
    </location>
</feature>
<sequence length="114" mass="12396">MRLLTTAVFAASVLAAPLLAAAPAQAEDPTYTLTIKDHVFEPSRVEVPANQKVTLLVKNLDTTPEEFESKSLRREKVIMGRKELAISIGPLKPGEYTFMGEYNADTAHGVVVAK</sequence>
<keyword evidence="4" id="KW-1185">Reference proteome</keyword>
<organism evidence="3 4">
    <name type="scientific">Novispirillum itersonii</name>
    <name type="common">Aquaspirillum itersonii</name>
    <dbReference type="NCBI Taxonomy" id="189"/>
    <lineage>
        <taxon>Bacteria</taxon>
        <taxon>Pseudomonadati</taxon>
        <taxon>Pseudomonadota</taxon>
        <taxon>Alphaproteobacteria</taxon>
        <taxon>Rhodospirillales</taxon>
        <taxon>Novispirillaceae</taxon>
        <taxon>Novispirillum</taxon>
    </lineage>
</organism>